<proteinExistence type="predicted"/>
<organism evidence="1 2">
    <name type="scientific">Eumeta variegata</name>
    <name type="common">Bagworm moth</name>
    <name type="synonym">Eumeta japonica</name>
    <dbReference type="NCBI Taxonomy" id="151549"/>
    <lineage>
        <taxon>Eukaryota</taxon>
        <taxon>Metazoa</taxon>
        <taxon>Ecdysozoa</taxon>
        <taxon>Arthropoda</taxon>
        <taxon>Hexapoda</taxon>
        <taxon>Insecta</taxon>
        <taxon>Pterygota</taxon>
        <taxon>Neoptera</taxon>
        <taxon>Endopterygota</taxon>
        <taxon>Lepidoptera</taxon>
        <taxon>Glossata</taxon>
        <taxon>Ditrysia</taxon>
        <taxon>Tineoidea</taxon>
        <taxon>Psychidae</taxon>
        <taxon>Oiketicinae</taxon>
        <taxon>Eumeta</taxon>
    </lineage>
</organism>
<dbReference type="Proteomes" id="UP000299102">
    <property type="component" value="Unassembled WGS sequence"/>
</dbReference>
<name>A0A4C1XSB7_EUMVA</name>
<sequence length="245" mass="27898">MHSVVERDQWTNFNQVEDWSLELMEVEHRAKAAARALLFVLDNETRAVAASVEVAHLAAMPRDLLLVLRPYQRHQAIGREPISDQEYVELSRARATLQEAVERRGLPAFTDIPSALRCAGAVLRGARTHPRHQLGHTILRLKRTFDAAGGRAARLARARALDALQEVTSAPRHLIERCLPPANDTVDFEAFCAAVVELATDQGWFLFILYLLQQQSIELLINEQDCHKTIEYKRRWNVITYCRKS</sequence>
<reference evidence="1 2" key="1">
    <citation type="journal article" date="2019" name="Commun. Biol.">
        <title>The bagworm genome reveals a unique fibroin gene that provides high tensile strength.</title>
        <authorList>
            <person name="Kono N."/>
            <person name="Nakamura H."/>
            <person name="Ohtoshi R."/>
            <person name="Tomita M."/>
            <person name="Numata K."/>
            <person name="Arakawa K."/>
        </authorList>
    </citation>
    <scope>NUCLEOTIDE SEQUENCE [LARGE SCALE GENOMIC DNA]</scope>
</reference>
<dbReference type="EMBL" id="BGZK01000967">
    <property type="protein sequence ID" value="GBP66781.1"/>
    <property type="molecule type" value="Genomic_DNA"/>
</dbReference>
<keyword evidence="2" id="KW-1185">Reference proteome</keyword>
<dbReference type="GO" id="GO:0005886">
    <property type="term" value="C:plasma membrane"/>
    <property type="evidence" value="ECO:0007669"/>
    <property type="project" value="TreeGrafter"/>
</dbReference>
<evidence type="ECO:0000313" key="1">
    <source>
        <dbReference type="EMBL" id="GBP66781.1"/>
    </source>
</evidence>
<comment type="caution">
    <text evidence="1">The sequence shown here is derived from an EMBL/GenBank/DDBJ whole genome shotgun (WGS) entry which is preliminary data.</text>
</comment>
<dbReference type="AlphaFoldDB" id="A0A4C1XSB7"/>
<dbReference type="STRING" id="151549.A0A4C1XSB7"/>
<evidence type="ECO:0000313" key="2">
    <source>
        <dbReference type="Proteomes" id="UP000299102"/>
    </source>
</evidence>
<gene>
    <name evidence="1" type="ORF">EVAR_48188_1</name>
</gene>
<dbReference type="OrthoDB" id="6493944at2759"/>
<accession>A0A4C1XSB7</accession>
<dbReference type="PANTHER" id="PTHR36300">
    <property type="entry name" value="RAW, ISOFORM A"/>
    <property type="match status" value="1"/>
</dbReference>
<dbReference type="PANTHER" id="PTHR36300:SF1">
    <property type="entry name" value="RAW, ISOFORM A"/>
    <property type="match status" value="1"/>
</dbReference>
<protein>
    <submittedName>
        <fullName evidence="1">Uncharacterized protein</fullName>
    </submittedName>
</protein>